<dbReference type="GO" id="GO:0016020">
    <property type="term" value="C:membrane"/>
    <property type="evidence" value="ECO:0007669"/>
    <property type="project" value="UniProtKB-SubCell"/>
</dbReference>
<comment type="catalytic activity">
    <reaction evidence="1">
        <text>ATP + protein L-histidine = ADP + protein N-phospho-L-histidine.</text>
        <dbReference type="EC" id="2.7.13.3"/>
    </reaction>
</comment>
<dbReference type="GO" id="GO:0000160">
    <property type="term" value="P:phosphorelay signal transduction system"/>
    <property type="evidence" value="ECO:0007669"/>
    <property type="project" value="UniProtKB-KW"/>
</dbReference>
<dbReference type="GO" id="GO:0004673">
    <property type="term" value="F:protein histidine kinase activity"/>
    <property type="evidence" value="ECO:0007669"/>
    <property type="project" value="UniProtKB-EC"/>
</dbReference>
<sequence>MRVRKKQRLRADVPQATATGTGASGDAEATKSAEAPAAAAPDTLTPAGRRRARVRNRLMVSVAVGAVAVVAAGAPTLVAGSRDAADAQDLVDLARLDQQAIALSHSLADERDGMVERHAAGDGGKSGTGVSEAQQNRVDRLARELRTAAAAAPSGPAGSSLSPSSITEALKKLPGVRQRALGGKGDPLDSYDAYSEIIQTLRRLTRGIADGLPARAADRTAAALPDLARAVDQASATRGLLEAALAGQGSQRALVTAAGQARVREQAALADFEETADATARDRYRTTVNGTDVNVAERYLTSVTAQNRLTSGTRALDQERFDSSVSARLAHMRGVQSSFAAAETKRLEKLRDDDVTALQLRAGLVGGCLLLAVAVSVAVARSLTRPLSVLKRGSQRLGKDPVGEEPITFRGRNDEFADVVRALNTLRATAADLRRRSACAEQEQDQLAVEKAQLTEHHQLLGEECDALREELRAAREQSPAAAPTAAQGAPDPAADGVGESAHTAAESAHAAADGGAGADRSAFADLGSRTLTLVEHQLGIIEGLEEREADPDRLDTLFKLDHLATRMRRHSENLLLLAGADRSEGLDSSPAVAPAPLLDVLRAAVSEIAEYERVELGTPAPEVRVAGSAADDLSHLVAELLDNAAGFSPAGSGVRLSARLLEGGAALVSVEDEGQGVPEPQLAELNTRLAEPPAGTEAEALRASSDWGLGMYVVARLSARHGIRVRLLERKEGGIVAEVTVPRALLPDSGDEPGQPSGADDHARAADEHPQADEDEQAHARSEEPGAAAVEAAAWTGAAAPGAAPPAGAAAPGTSGASPAGPEARHAEPRGPLTHPGLPQRVRRETPRESAVPHPRSGATAEELRRRLDGFQQGAREGLRDAGAQAPTTATVPSPAGSPEAERVRQDEHDEHDEHTAHGEHGEQDAPHDEENRPAALRGQEQHAARDEQDAQDPHAGQDVREAHEGHAGHDWPEPHPGHEAQDTPQSRADRGSGQEAQGAQPEDISSAERRAGAQRDGGTAEEAHR</sequence>
<dbReference type="Proteomes" id="UP000182841">
    <property type="component" value="Unassembled WGS sequence"/>
</dbReference>
<feature type="region of interest" description="Disordered" evidence="12">
    <location>
        <begin position="472"/>
        <end position="518"/>
    </location>
</feature>
<dbReference type="Pfam" id="PF02518">
    <property type="entry name" value="HATPase_c"/>
    <property type="match status" value="1"/>
</dbReference>
<evidence type="ECO:0000313" key="17">
    <source>
        <dbReference type="Proteomes" id="UP000182841"/>
    </source>
</evidence>
<dbReference type="SMART" id="SM00304">
    <property type="entry name" value="HAMP"/>
    <property type="match status" value="1"/>
</dbReference>
<dbReference type="InterPro" id="IPR050980">
    <property type="entry name" value="2C_sensor_his_kinase"/>
</dbReference>
<gene>
    <name evidence="16" type="ORF">SAMN05421870_110173</name>
</gene>
<evidence type="ECO:0000256" key="10">
    <source>
        <dbReference type="ARBA" id="ARBA00022989"/>
    </source>
</evidence>
<keyword evidence="8 16" id="KW-0418">Kinase</keyword>
<keyword evidence="4" id="KW-0597">Phosphoprotein</keyword>
<feature type="compositionally biased region" description="Low complexity" evidence="12">
    <location>
        <begin position="16"/>
        <end position="47"/>
    </location>
</feature>
<evidence type="ECO:0000256" key="4">
    <source>
        <dbReference type="ARBA" id="ARBA00022553"/>
    </source>
</evidence>
<dbReference type="PROSITE" id="PS50109">
    <property type="entry name" value="HIS_KIN"/>
    <property type="match status" value="1"/>
</dbReference>
<keyword evidence="17" id="KW-1185">Reference proteome</keyword>
<feature type="compositionally biased region" description="Low complexity" evidence="12">
    <location>
        <begin position="477"/>
        <end position="518"/>
    </location>
</feature>
<evidence type="ECO:0000256" key="2">
    <source>
        <dbReference type="ARBA" id="ARBA00004370"/>
    </source>
</evidence>
<evidence type="ECO:0000256" key="3">
    <source>
        <dbReference type="ARBA" id="ARBA00012438"/>
    </source>
</evidence>
<evidence type="ECO:0000256" key="6">
    <source>
        <dbReference type="ARBA" id="ARBA00022692"/>
    </source>
</evidence>
<dbReference type="Pfam" id="PF00672">
    <property type="entry name" value="HAMP"/>
    <property type="match status" value="1"/>
</dbReference>
<keyword evidence="13" id="KW-0472">Membrane</keyword>
<dbReference type="PROSITE" id="PS50885">
    <property type="entry name" value="HAMP"/>
    <property type="match status" value="1"/>
</dbReference>
<dbReference type="EC" id="2.7.13.3" evidence="3"/>
<feature type="region of interest" description="Disordered" evidence="12">
    <location>
        <begin position="745"/>
        <end position="1027"/>
    </location>
</feature>
<dbReference type="InterPro" id="IPR013587">
    <property type="entry name" value="Nitrate/nitrite_sensing"/>
</dbReference>
<proteinExistence type="predicted"/>
<evidence type="ECO:0000256" key="11">
    <source>
        <dbReference type="ARBA" id="ARBA00023012"/>
    </source>
</evidence>
<evidence type="ECO:0000256" key="8">
    <source>
        <dbReference type="ARBA" id="ARBA00022777"/>
    </source>
</evidence>
<dbReference type="PANTHER" id="PTHR44936">
    <property type="entry name" value="SENSOR PROTEIN CREC"/>
    <property type="match status" value="1"/>
</dbReference>
<keyword evidence="9" id="KW-0067">ATP-binding</keyword>
<dbReference type="STRING" id="943816.AN217_23970"/>
<feature type="compositionally biased region" description="Basic and acidic residues" evidence="12">
    <location>
        <begin position="901"/>
        <end position="934"/>
    </location>
</feature>
<keyword evidence="10 13" id="KW-1133">Transmembrane helix</keyword>
<dbReference type="EMBL" id="FOGO01000010">
    <property type="protein sequence ID" value="SES16942.1"/>
    <property type="molecule type" value="Genomic_DNA"/>
</dbReference>
<evidence type="ECO:0000256" key="9">
    <source>
        <dbReference type="ARBA" id="ARBA00022840"/>
    </source>
</evidence>
<feature type="domain" description="Histidine kinase" evidence="14">
    <location>
        <begin position="565"/>
        <end position="746"/>
    </location>
</feature>
<evidence type="ECO:0000256" key="13">
    <source>
        <dbReference type="SAM" id="Phobius"/>
    </source>
</evidence>
<feature type="compositionally biased region" description="Basic and acidic residues" evidence="12">
    <location>
        <begin position="760"/>
        <end position="785"/>
    </location>
</feature>
<dbReference type="Gene3D" id="3.30.565.10">
    <property type="entry name" value="Histidine kinase-like ATPase, C-terminal domain"/>
    <property type="match status" value="1"/>
</dbReference>
<dbReference type="InterPro" id="IPR036890">
    <property type="entry name" value="HATPase_C_sf"/>
</dbReference>
<evidence type="ECO:0000256" key="1">
    <source>
        <dbReference type="ARBA" id="ARBA00000085"/>
    </source>
</evidence>
<dbReference type="InterPro" id="IPR003594">
    <property type="entry name" value="HATPase_dom"/>
</dbReference>
<evidence type="ECO:0000313" key="16">
    <source>
        <dbReference type="EMBL" id="SES16942.1"/>
    </source>
</evidence>
<keyword evidence="6 13" id="KW-0812">Transmembrane</keyword>
<dbReference type="GO" id="GO:0005524">
    <property type="term" value="F:ATP binding"/>
    <property type="evidence" value="ECO:0007669"/>
    <property type="project" value="UniProtKB-KW"/>
</dbReference>
<feature type="region of interest" description="Disordered" evidence="12">
    <location>
        <begin position="1"/>
        <end position="50"/>
    </location>
</feature>
<dbReference type="SMART" id="SM00387">
    <property type="entry name" value="HATPase_c"/>
    <property type="match status" value="1"/>
</dbReference>
<dbReference type="AlphaFoldDB" id="A0A1H9V5I8"/>
<evidence type="ECO:0000259" key="14">
    <source>
        <dbReference type="PROSITE" id="PS50109"/>
    </source>
</evidence>
<evidence type="ECO:0000256" key="7">
    <source>
        <dbReference type="ARBA" id="ARBA00022741"/>
    </source>
</evidence>
<organism evidence="16 17">
    <name type="scientific">Streptomyces qinglanensis</name>
    <dbReference type="NCBI Taxonomy" id="943816"/>
    <lineage>
        <taxon>Bacteria</taxon>
        <taxon>Bacillati</taxon>
        <taxon>Actinomycetota</taxon>
        <taxon>Actinomycetes</taxon>
        <taxon>Kitasatosporales</taxon>
        <taxon>Streptomycetaceae</taxon>
        <taxon>Streptomyces</taxon>
    </lineage>
</organism>
<dbReference type="SUPFAM" id="SSF55874">
    <property type="entry name" value="ATPase domain of HSP90 chaperone/DNA topoisomerase II/histidine kinase"/>
    <property type="match status" value="1"/>
</dbReference>
<dbReference type="PANTHER" id="PTHR44936:SF9">
    <property type="entry name" value="SENSOR PROTEIN CREC"/>
    <property type="match status" value="1"/>
</dbReference>
<feature type="domain" description="HAMP" evidence="15">
    <location>
        <begin position="381"/>
        <end position="435"/>
    </location>
</feature>
<dbReference type="InterPro" id="IPR003660">
    <property type="entry name" value="HAMP_dom"/>
</dbReference>
<evidence type="ECO:0000259" key="15">
    <source>
        <dbReference type="PROSITE" id="PS50885"/>
    </source>
</evidence>
<dbReference type="Gene3D" id="6.10.340.10">
    <property type="match status" value="1"/>
</dbReference>
<comment type="subcellular location">
    <subcellularLocation>
        <location evidence="2">Membrane</location>
    </subcellularLocation>
</comment>
<feature type="compositionally biased region" description="Basic and acidic residues" evidence="12">
    <location>
        <begin position="941"/>
        <end position="994"/>
    </location>
</feature>
<keyword evidence="11" id="KW-0902">Two-component regulatory system</keyword>
<evidence type="ECO:0000256" key="5">
    <source>
        <dbReference type="ARBA" id="ARBA00022679"/>
    </source>
</evidence>
<evidence type="ECO:0000256" key="12">
    <source>
        <dbReference type="SAM" id="MobiDB-lite"/>
    </source>
</evidence>
<protein>
    <recommendedName>
        <fullName evidence="3">histidine kinase</fullName>
        <ecNumber evidence="3">2.7.13.3</ecNumber>
    </recommendedName>
</protein>
<dbReference type="Pfam" id="PF08376">
    <property type="entry name" value="NIT"/>
    <property type="match status" value="1"/>
</dbReference>
<accession>A0A1H9V5I8</accession>
<name>A0A1H9V5I8_9ACTN</name>
<dbReference type="InterPro" id="IPR005467">
    <property type="entry name" value="His_kinase_dom"/>
</dbReference>
<keyword evidence="5" id="KW-0808">Transferase</keyword>
<feature type="transmembrane region" description="Helical" evidence="13">
    <location>
        <begin position="58"/>
        <end position="78"/>
    </location>
</feature>
<feature type="compositionally biased region" description="Low complexity" evidence="12">
    <location>
        <begin position="786"/>
        <end position="823"/>
    </location>
</feature>
<reference evidence="17" key="1">
    <citation type="submission" date="2016-10" db="EMBL/GenBank/DDBJ databases">
        <authorList>
            <person name="Varghese N."/>
            <person name="Submissions S."/>
        </authorList>
    </citation>
    <scope>NUCLEOTIDE SEQUENCE [LARGE SCALE GENOMIC DNA]</scope>
    <source>
        <strain evidence="17">CGMCC 4.6825</strain>
    </source>
</reference>
<keyword evidence="7" id="KW-0547">Nucleotide-binding</keyword>